<dbReference type="PROSITE" id="PS51352">
    <property type="entry name" value="THIOREDOXIN_2"/>
    <property type="match status" value="1"/>
</dbReference>
<dbReference type="InterPro" id="IPR036249">
    <property type="entry name" value="Thioredoxin-like_sf"/>
</dbReference>
<dbReference type="EMBL" id="RXYK01000006">
    <property type="protein sequence ID" value="RTY38202.1"/>
    <property type="molecule type" value="Genomic_DNA"/>
</dbReference>
<sequence length="181" mass="19070">MFTMIRRTALLSLAALLIVSLYSPALSAASPAASSLKVPAFSATALDGRTVSSANLAGKTYIVNFFASWCPPCRAEIPDMVELQKAYTSKGFTFVGIAVSDSEPSIREFVRRSGISYPVVVDNGSVASAFSPLVSGGLRSIPTSFVVNASGRVTHVFAGARSREAFKVMIDEALGKPKTAK</sequence>
<keyword evidence="3" id="KW-0676">Redox-active center</keyword>
<keyword evidence="2" id="KW-0201">Cytochrome c-type biogenesis</keyword>
<comment type="subcellular location">
    <subcellularLocation>
        <location evidence="1">Cell envelope</location>
    </subcellularLocation>
</comment>
<evidence type="ECO:0000256" key="4">
    <source>
        <dbReference type="SAM" id="SignalP"/>
    </source>
</evidence>
<evidence type="ECO:0000256" key="3">
    <source>
        <dbReference type="ARBA" id="ARBA00023284"/>
    </source>
</evidence>
<name>A0A432AVM0_CHLPH</name>
<evidence type="ECO:0000313" key="7">
    <source>
        <dbReference type="Proteomes" id="UP000279908"/>
    </source>
</evidence>
<dbReference type="InterPro" id="IPR050553">
    <property type="entry name" value="Thioredoxin_ResA/DsbE_sf"/>
</dbReference>
<dbReference type="SUPFAM" id="SSF52833">
    <property type="entry name" value="Thioredoxin-like"/>
    <property type="match status" value="1"/>
</dbReference>
<accession>A0A432AVM0</accession>
<keyword evidence="4" id="KW-0732">Signal</keyword>
<dbReference type="GO" id="GO:0017004">
    <property type="term" value="P:cytochrome complex assembly"/>
    <property type="evidence" value="ECO:0007669"/>
    <property type="project" value="UniProtKB-KW"/>
</dbReference>
<dbReference type="CDD" id="cd02966">
    <property type="entry name" value="TlpA_like_family"/>
    <property type="match status" value="1"/>
</dbReference>
<reference evidence="6 7" key="1">
    <citation type="submission" date="2018-12" db="EMBL/GenBank/DDBJ databases">
        <authorList>
            <person name="Lunina O.N."/>
            <person name="Grouzdev D.S."/>
            <person name="Gorlenko V.M."/>
            <person name="Savvichev A.S."/>
        </authorList>
    </citation>
    <scope>NUCLEOTIDE SEQUENCE [LARGE SCALE GENOMIC DNA]</scope>
    <source>
        <strain evidence="6 7">BrKhr-17</strain>
    </source>
</reference>
<feature type="signal peptide" evidence="4">
    <location>
        <begin position="1"/>
        <end position="28"/>
    </location>
</feature>
<dbReference type="Proteomes" id="UP000279908">
    <property type="component" value="Unassembled WGS sequence"/>
</dbReference>
<dbReference type="Gene3D" id="3.40.30.10">
    <property type="entry name" value="Glutaredoxin"/>
    <property type="match status" value="1"/>
</dbReference>
<dbReference type="InterPro" id="IPR017937">
    <property type="entry name" value="Thioredoxin_CS"/>
</dbReference>
<dbReference type="InterPro" id="IPR013766">
    <property type="entry name" value="Thioredoxin_domain"/>
</dbReference>
<dbReference type="PANTHER" id="PTHR42852:SF18">
    <property type="entry name" value="CHROMOSOME UNDETERMINED SCAFFOLD_47, WHOLE GENOME SHOTGUN SEQUENCE"/>
    <property type="match status" value="1"/>
</dbReference>
<feature type="domain" description="Thioredoxin" evidence="5">
    <location>
        <begin position="32"/>
        <end position="175"/>
    </location>
</feature>
<comment type="caution">
    <text evidence="6">The sequence shown here is derived from an EMBL/GenBank/DDBJ whole genome shotgun (WGS) entry which is preliminary data.</text>
</comment>
<evidence type="ECO:0000313" key="6">
    <source>
        <dbReference type="EMBL" id="RTY38202.1"/>
    </source>
</evidence>
<protein>
    <submittedName>
        <fullName evidence="6">TlpA family protein disulfide reductase</fullName>
    </submittedName>
</protein>
<evidence type="ECO:0000256" key="1">
    <source>
        <dbReference type="ARBA" id="ARBA00004196"/>
    </source>
</evidence>
<evidence type="ECO:0000259" key="5">
    <source>
        <dbReference type="PROSITE" id="PS51352"/>
    </source>
</evidence>
<dbReference type="GO" id="GO:0030313">
    <property type="term" value="C:cell envelope"/>
    <property type="evidence" value="ECO:0007669"/>
    <property type="project" value="UniProtKB-SubCell"/>
</dbReference>
<dbReference type="GO" id="GO:0016491">
    <property type="term" value="F:oxidoreductase activity"/>
    <property type="evidence" value="ECO:0007669"/>
    <property type="project" value="InterPro"/>
</dbReference>
<dbReference type="Pfam" id="PF08534">
    <property type="entry name" value="Redoxin"/>
    <property type="match status" value="1"/>
</dbReference>
<organism evidence="6 7">
    <name type="scientific">Chlorobium phaeovibrioides</name>
    <dbReference type="NCBI Taxonomy" id="1094"/>
    <lineage>
        <taxon>Bacteria</taxon>
        <taxon>Pseudomonadati</taxon>
        <taxon>Chlorobiota</taxon>
        <taxon>Chlorobiia</taxon>
        <taxon>Chlorobiales</taxon>
        <taxon>Chlorobiaceae</taxon>
        <taxon>Chlorobium/Pelodictyon group</taxon>
        <taxon>Chlorobium</taxon>
    </lineage>
</organism>
<dbReference type="InterPro" id="IPR013740">
    <property type="entry name" value="Redoxin"/>
</dbReference>
<feature type="chain" id="PRO_5019531389" evidence="4">
    <location>
        <begin position="29"/>
        <end position="181"/>
    </location>
</feature>
<dbReference type="PANTHER" id="PTHR42852">
    <property type="entry name" value="THIOL:DISULFIDE INTERCHANGE PROTEIN DSBE"/>
    <property type="match status" value="1"/>
</dbReference>
<dbReference type="PROSITE" id="PS00194">
    <property type="entry name" value="THIOREDOXIN_1"/>
    <property type="match status" value="1"/>
</dbReference>
<dbReference type="AlphaFoldDB" id="A0A432AVM0"/>
<proteinExistence type="predicted"/>
<evidence type="ECO:0000256" key="2">
    <source>
        <dbReference type="ARBA" id="ARBA00022748"/>
    </source>
</evidence>
<gene>
    <name evidence="6" type="ORF">EKD02_05465</name>
</gene>